<dbReference type="CDD" id="cd12232">
    <property type="entry name" value="RRM3_U2AF65"/>
    <property type="match status" value="1"/>
</dbReference>
<dbReference type="SUPFAM" id="SSF54928">
    <property type="entry name" value="RNA-binding domain, RBD"/>
    <property type="match status" value="1"/>
</dbReference>
<dbReference type="CDD" id="cd12231">
    <property type="entry name" value="RRM2_U2AF65"/>
    <property type="match status" value="1"/>
</dbReference>
<evidence type="ECO:0000313" key="4">
    <source>
        <dbReference type="EMBL" id="KAK4381532.1"/>
    </source>
</evidence>
<dbReference type="FunFam" id="3.30.70.330:FF:000111">
    <property type="entry name" value="U2 snRNP auxiliary factor large subunit"/>
    <property type="match status" value="1"/>
</dbReference>
<dbReference type="Gene3D" id="2.130.10.10">
    <property type="entry name" value="YVTN repeat-like/Quinoprotein amine dehydrogenase"/>
    <property type="match status" value="1"/>
</dbReference>
<dbReference type="InterPro" id="IPR004871">
    <property type="entry name" value="RSE1/DDB1/CPSF1_C"/>
</dbReference>
<evidence type="ECO:0000256" key="2">
    <source>
        <dbReference type="SAM" id="MobiDB-lite"/>
    </source>
</evidence>
<dbReference type="PROSITE" id="PS50102">
    <property type="entry name" value="RRM"/>
    <property type="match status" value="1"/>
</dbReference>
<dbReference type="GO" id="GO:0003723">
    <property type="term" value="F:RNA binding"/>
    <property type="evidence" value="ECO:0007669"/>
    <property type="project" value="UniProtKB-UniRule"/>
</dbReference>
<dbReference type="InterPro" id="IPR006529">
    <property type="entry name" value="U2AF_lg"/>
</dbReference>
<dbReference type="EMBL" id="JACGWL010000863">
    <property type="protein sequence ID" value="KAK4381532.1"/>
    <property type="molecule type" value="Genomic_DNA"/>
</dbReference>
<feature type="region of interest" description="Disordered" evidence="2">
    <location>
        <begin position="618"/>
        <end position="643"/>
    </location>
</feature>
<name>A0AAE1VUR6_9LAMI</name>
<dbReference type="InterPro" id="IPR050358">
    <property type="entry name" value="RSE1/DDB1/CFT1"/>
</dbReference>
<feature type="compositionally biased region" description="Polar residues" evidence="2">
    <location>
        <begin position="570"/>
        <end position="581"/>
    </location>
</feature>
<evidence type="ECO:0000259" key="3">
    <source>
        <dbReference type="PROSITE" id="PS50102"/>
    </source>
</evidence>
<dbReference type="NCBIfam" id="TIGR01642">
    <property type="entry name" value="U2AF_lg"/>
    <property type="match status" value="1"/>
</dbReference>
<gene>
    <name evidence="4" type="ORF">Sango_2959200</name>
</gene>
<evidence type="ECO:0000256" key="1">
    <source>
        <dbReference type="PROSITE-ProRule" id="PRU00176"/>
    </source>
</evidence>
<organism evidence="4 5">
    <name type="scientific">Sesamum angolense</name>
    <dbReference type="NCBI Taxonomy" id="2727404"/>
    <lineage>
        <taxon>Eukaryota</taxon>
        <taxon>Viridiplantae</taxon>
        <taxon>Streptophyta</taxon>
        <taxon>Embryophyta</taxon>
        <taxon>Tracheophyta</taxon>
        <taxon>Spermatophyta</taxon>
        <taxon>Magnoliopsida</taxon>
        <taxon>eudicotyledons</taxon>
        <taxon>Gunneridae</taxon>
        <taxon>Pentapetalae</taxon>
        <taxon>asterids</taxon>
        <taxon>lamiids</taxon>
        <taxon>Lamiales</taxon>
        <taxon>Pedaliaceae</taxon>
        <taxon>Sesamum</taxon>
    </lineage>
</organism>
<dbReference type="Pfam" id="PF03178">
    <property type="entry name" value="CPSF_A"/>
    <property type="match status" value="1"/>
</dbReference>
<feature type="compositionally biased region" description="Polar residues" evidence="2">
    <location>
        <begin position="590"/>
        <end position="603"/>
    </location>
</feature>
<dbReference type="InterPro" id="IPR000504">
    <property type="entry name" value="RRM_dom"/>
</dbReference>
<dbReference type="GO" id="GO:0005634">
    <property type="term" value="C:nucleus"/>
    <property type="evidence" value="ECO:0007669"/>
    <property type="project" value="InterPro"/>
</dbReference>
<evidence type="ECO:0000313" key="5">
    <source>
        <dbReference type="Proteomes" id="UP001289374"/>
    </source>
</evidence>
<dbReference type="Gene3D" id="3.30.70.330">
    <property type="match status" value="3"/>
</dbReference>
<dbReference type="Proteomes" id="UP001289374">
    <property type="component" value="Unassembled WGS sequence"/>
</dbReference>
<accession>A0AAE1VUR6</accession>
<dbReference type="InterPro" id="IPR012677">
    <property type="entry name" value="Nucleotide-bd_a/b_plait_sf"/>
</dbReference>
<keyword evidence="1" id="KW-0694">RNA-binding</keyword>
<dbReference type="FunFam" id="3.30.70.330:FF:000097">
    <property type="entry name" value="U2 snRNP auxiliary factor large subunit"/>
    <property type="match status" value="1"/>
</dbReference>
<reference evidence="4" key="1">
    <citation type="submission" date="2020-06" db="EMBL/GenBank/DDBJ databases">
        <authorList>
            <person name="Li T."/>
            <person name="Hu X."/>
            <person name="Zhang T."/>
            <person name="Song X."/>
            <person name="Zhang H."/>
            <person name="Dai N."/>
            <person name="Sheng W."/>
            <person name="Hou X."/>
            <person name="Wei L."/>
        </authorList>
    </citation>
    <scope>NUCLEOTIDE SEQUENCE</scope>
    <source>
        <strain evidence="4">K16</strain>
        <tissue evidence="4">Leaf</tissue>
    </source>
</reference>
<dbReference type="InterPro" id="IPR015943">
    <property type="entry name" value="WD40/YVTN_repeat-like_dom_sf"/>
</dbReference>
<feature type="region of interest" description="Disordered" evidence="2">
    <location>
        <begin position="569"/>
        <end position="603"/>
    </location>
</feature>
<dbReference type="SMART" id="SM00360">
    <property type="entry name" value="RRM"/>
    <property type="match status" value="2"/>
</dbReference>
<sequence>MSYAAYKMMHWPTGIEHCASGFITHSTADFTPRIPPVTADDLDSEWATSSKPIGPVPNLITVAANVLEVYIVRIQEESSSPTDSKAAAEPKRGGVLAGVSGASLELVCHYRLHGNVESLGILPSGGVDGGRRRDIILLTFRDAKVSVLEFDDSIHGLRTSSMHCFEGPDWLHLKRGRECFPRGPLVKVDPLGRCAGVLVYGLQMLLLKAAENTTTQGNETLLAIGTAYVQGEDVAARGRVLLYSVERTSDNVQAKVSEVYSKELKGAISALASLQGHLLIASGPKIILHKWTGSELNGVAFYDVPPLYVVSLNIVKNFILLGDIHKSIYFLSWKEQVSQLNLLAKDFGSLDCLATEFLIDGSTLSLIVSDDQKNVQIFYYAPKVSESWKGQKLLSRAEFHVGAHITKFLRLQLLPTSADRSTPGSDKTNRFGLLFGTLDGSIGCIAPLDELNFRRLQSLQRKLVDAVPHVAGLNPRSFRHFHSNGKAHRPGPDSIVDCELLSHYEMLPLEQQLDIANQIGTTRTQIISNLNDLTLEKHEPVTNSFFSITSQQLVTQALIQYLRMDETSSHEINGNSYSPSALDSPGGSGMQQQTQKGSLSSGSKFGALPVMPVQAMTQQGAPVKVRRPSDYNPSLAATLGPSQPNPNLNLAAVGLTPGSAGGLEGPDRIFVGGLPYYFTEAQIRELLESFGPLRGFDLVKDRETGNSKGYAFCVYQDLSVTDIACAALNGIKMGDKTLTVRRANQGASQPKPEQESVLLHAQQQIALQRIMLQPSVVATKGVCLTQVVTADELKDDDDYEDIVEDMRTECAKYFGEHRDSRPLPSGEMGPGVGKVFLEYADIESATKARQGLNGRKFGGNQVVAVFYPETKFSQGEYDG</sequence>
<proteinExistence type="predicted"/>
<protein>
    <submittedName>
        <fullName evidence="4">Cleavage and polyadenylation specificity factor subunit</fullName>
    </submittedName>
</protein>
<dbReference type="Pfam" id="PF00076">
    <property type="entry name" value="RRM_1"/>
    <property type="match status" value="2"/>
</dbReference>
<dbReference type="PANTHER" id="PTHR10644">
    <property type="entry name" value="DNA REPAIR/RNA PROCESSING CPSF FAMILY"/>
    <property type="match status" value="1"/>
</dbReference>
<reference evidence="4" key="2">
    <citation type="journal article" date="2024" name="Plant">
        <title>Genomic evolution and insights into agronomic trait innovations of Sesamum species.</title>
        <authorList>
            <person name="Miao H."/>
            <person name="Wang L."/>
            <person name="Qu L."/>
            <person name="Liu H."/>
            <person name="Sun Y."/>
            <person name="Le M."/>
            <person name="Wang Q."/>
            <person name="Wei S."/>
            <person name="Zheng Y."/>
            <person name="Lin W."/>
            <person name="Duan Y."/>
            <person name="Cao H."/>
            <person name="Xiong S."/>
            <person name="Wang X."/>
            <person name="Wei L."/>
            <person name="Li C."/>
            <person name="Ma Q."/>
            <person name="Ju M."/>
            <person name="Zhao R."/>
            <person name="Li G."/>
            <person name="Mu C."/>
            <person name="Tian Q."/>
            <person name="Mei H."/>
            <person name="Zhang T."/>
            <person name="Gao T."/>
            <person name="Zhang H."/>
        </authorList>
    </citation>
    <scope>NUCLEOTIDE SEQUENCE</scope>
    <source>
        <strain evidence="4">K16</strain>
    </source>
</reference>
<comment type="caution">
    <text evidence="4">The sequence shown here is derived from an EMBL/GenBank/DDBJ whole genome shotgun (WGS) entry which is preliminary data.</text>
</comment>
<dbReference type="AlphaFoldDB" id="A0AAE1VUR6"/>
<dbReference type="GO" id="GO:0006397">
    <property type="term" value="P:mRNA processing"/>
    <property type="evidence" value="ECO:0007669"/>
    <property type="project" value="InterPro"/>
</dbReference>
<keyword evidence="5" id="KW-1185">Reference proteome</keyword>
<dbReference type="InterPro" id="IPR035979">
    <property type="entry name" value="RBD_domain_sf"/>
</dbReference>
<feature type="domain" description="RRM" evidence="3">
    <location>
        <begin position="667"/>
        <end position="745"/>
    </location>
</feature>